<dbReference type="InterPro" id="IPR050835">
    <property type="entry name" value="ABC_transporter_sub-D"/>
</dbReference>
<protein>
    <submittedName>
        <fullName evidence="5">Abcd2 protein</fullName>
    </submittedName>
</protein>
<dbReference type="OrthoDB" id="422637at2759"/>
<accession>A0A812T2U0</accession>
<dbReference type="AlphaFoldDB" id="A0A812T2U0"/>
<keyword evidence="6" id="KW-1185">Reference proteome</keyword>
<sequence>MRKCLRAVGLDHVLTREPDGWFARRSWGDVLTLEEQQRLCIARLLYHQPAFCILEDATSTISAVPESHLHQALVDWGVTPLALSSAASMPSQHCKQLQVGLDLEADSAGWQSDESDVLLH</sequence>
<evidence type="ECO:0000256" key="3">
    <source>
        <dbReference type="ARBA" id="ARBA00022989"/>
    </source>
</evidence>
<dbReference type="GO" id="GO:0042760">
    <property type="term" value="P:very long-chain fatty acid catabolic process"/>
    <property type="evidence" value="ECO:0007669"/>
    <property type="project" value="TreeGrafter"/>
</dbReference>
<dbReference type="GO" id="GO:0005524">
    <property type="term" value="F:ATP binding"/>
    <property type="evidence" value="ECO:0007669"/>
    <property type="project" value="TreeGrafter"/>
</dbReference>
<name>A0A812T2U0_9DINO</name>
<gene>
    <name evidence="5" type="primary">Abcd2</name>
    <name evidence="5" type="ORF">SNAT2548_LOCUS28881</name>
</gene>
<dbReference type="PANTHER" id="PTHR11384:SF59">
    <property type="entry name" value="LYSOSOMAL COBALAMIN TRANSPORTER ABCD4"/>
    <property type="match status" value="1"/>
</dbReference>
<organism evidence="5 6">
    <name type="scientific">Symbiodinium natans</name>
    <dbReference type="NCBI Taxonomy" id="878477"/>
    <lineage>
        <taxon>Eukaryota</taxon>
        <taxon>Sar</taxon>
        <taxon>Alveolata</taxon>
        <taxon>Dinophyceae</taxon>
        <taxon>Suessiales</taxon>
        <taxon>Symbiodiniaceae</taxon>
        <taxon>Symbiodinium</taxon>
    </lineage>
</organism>
<dbReference type="GO" id="GO:0005778">
    <property type="term" value="C:peroxisomal membrane"/>
    <property type="evidence" value="ECO:0007669"/>
    <property type="project" value="TreeGrafter"/>
</dbReference>
<evidence type="ECO:0000256" key="2">
    <source>
        <dbReference type="ARBA" id="ARBA00022692"/>
    </source>
</evidence>
<reference evidence="5" key="1">
    <citation type="submission" date="2021-02" db="EMBL/GenBank/DDBJ databases">
        <authorList>
            <person name="Dougan E. K."/>
            <person name="Rhodes N."/>
            <person name="Thang M."/>
            <person name="Chan C."/>
        </authorList>
    </citation>
    <scope>NUCLEOTIDE SEQUENCE</scope>
</reference>
<comment type="caution">
    <text evidence="5">The sequence shown here is derived from an EMBL/GenBank/DDBJ whole genome shotgun (WGS) entry which is preliminary data.</text>
</comment>
<dbReference type="SUPFAM" id="SSF52540">
    <property type="entry name" value="P-loop containing nucleoside triphosphate hydrolases"/>
    <property type="match status" value="1"/>
</dbReference>
<dbReference type="GO" id="GO:0005324">
    <property type="term" value="F:long-chain fatty acid transmembrane transporter activity"/>
    <property type="evidence" value="ECO:0007669"/>
    <property type="project" value="TreeGrafter"/>
</dbReference>
<dbReference type="GO" id="GO:0006635">
    <property type="term" value="P:fatty acid beta-oxidation"/>
    <property type="evidence" value="ECO:0007669"/>
    <property type="project" value="TreeGrafter"/>
</dbReference>
<keyword evidence="4" id="KW-0472">Membrane</keyword>
<evidence type="ECO:0000313" key="5">
    <source>
        <dbReference type="EMBL" id="CAE7515968.1"/>
    </source>
</evidence>
<dbReference type="EMBL" id="CAJNDS010002535">
    <property type="protein sequence ID" value="CAE7515968.1"/>
    <property type="molecule type" value="Genomic_DNA"/>
</dbReference>
<dbReference type="GO" id="GO:0007031">
    <property type="term" value="P:peroxisome organization"/>
    <property type="evidence" value="ECO:0007669"/>
    <property type="project" value="TreeGrafter"/>
</dbReference>
<proteinExistence type="predicted"/>
<keyword evidence="3" id="KW-1133">Transmembrane helix</keyword>
<evidence type="ECO:0000313" key="6">
    <source>
        <dbReference type="Proteomes" id="UP000604046"/>
    </source>
</evidence>
<dbReference type="GO" id="GO:0015910">
    <property type="term" value="P:long-chain fatty acid import into peroxisome"/>
    <property type="evidence" value="ECO:0007669"/>
    <property type="project" value="TreeGrafter"/>
</dbReference>
<keyword evidence="2" id="KW-0812">Transmembrane</keyword>
<dbReference type="GO" id="GO:0042626">
    <property type="term" value="F:ATPase-coupled transmembrane transporter activity"/>
    <property type="evidence" value="ECO:0007669"/>
    <property type="project" value="TreeGrafter"/>
</dbReference>
<dbReference type="Proteomes" id="UP000604046">
    <property type="component" value="Unassembled WGS sequence"/>
</dbReference>
<evidence type="ECO:0000256" key="1">
    <source>
        <dbReference type="ARBA" id="ARBA00022448"/>
    </source>
</evidence>
<evidence type="ECO:0000256" key="4">
    <source>
        <dbReference type="ARBA" id="ARBA00023136"/>
    </source>
</evidence>
<dbReference type="Gene3D" id="3.40.50.300">
    <property type="entry name" value="P-loop containing nucleotide triphosphate hydrolases"/>
    <property type="match status" value="1"/>
</dbReference>
<dbReference type="PANTHER" id="PTHR11384">
    <property type="entry name" value="ATP-BINDING CASSETTE, SUB-FAMILY D MEMBER"/>
    <property type="match status" value="1"/>
</dbReference>
<keyword evidence="1" id="KW-0813">Transport</keyword>
<dbReference type="InterPro" id="IPR027417">
    <property type="entry name" value="P-loop_NTPase"/>
</dbReference>